<feature type="compositionally biased region" description="Acidic residues" evidence="1">
    <location>
        <begin position="72"/>
        <end position="86"/>
    </location>
</feature>
<feature type="compositionally biased region" description="Basic and acidic residues" evidence="1">
    <location>
        <begin position="110"/>
        <end position="125"/>
    </location>
</feature>
<dbReference type="Proteomes" id="UP000298493">
    <property type="component" value="Unassembled WGS sequence"/>
</dbReference>
<feature type="compositionally biased region" description="Low complexity" evidence="1">
    <location>
        <begin position="135"/>
        <end position="161"/>
    </location>
</feature>
<comment type="caution">
    <text evidence="2">The sequence shown here is derived from an EMBL/GenBank/DDBJ whole genome shotgun (WGS) entry which is preliminary data.</text>
</comment>
<feature type="region of interest" description="Disordered" evidence="1">
    <location>
        <begin position="1"/>
        <end position="38"/>
    </location>
</feature>
<accession>A0A4Z1P5J0</accession>
<dbReference type="AlphaFoldDB" id="A0A4Z1P5J0"/>
<organism evidence="2 3">
    <name type="scientific">Venturia nashicola</name>
    <dbReference type="NCBI Taxonomy" id="86259"/>
    <lineage>
        <taxon>Eukaryota</taxon>
        <taxon>Fungi</taxon>
        <taxon>Dikarya</taxon>
        <taxon>Ascomycota</taxon>
        <taxon>Pezizomycotina</taxon>
        <taxon>Dothideomycetes</taxon>
        <taxon>Pleosporomycetidae</taxon>
        <taxon>Venturiales</taxon>
        <taxon>Venturiaceae</taxon>
        <taxon>Venturia</taxon>
    </lineage>
</organism>
<evidence type="ECO:0000313" key="3">
    <source>
        <dbReference type="Proteomes" id="UP000298493"/>
    </source>
</evidence>
<feature type="compositionally biased region" description="Polar residues" evidence="1">
    <location>
        <begin position="60"/>
        <end position="71"/>
    </location>
</feature>
<feature type="compositionally biased region" description="Basic and acidic residues" evidence="1">
    <location>
        <begin position="17"/>
        <end position="27"/>
    </location>
</feature>
<evidence type="ECO:0000313" key="2">
    <source>
        <dbReference type="EMBL" id="TID19518.1"/>
    </source>
</evidence>
<keyword evidence="3" id="KW-1185">Reference proteome</keyword>
<keyword evidence="2" id="KW-0813">Transport</keyword>
<keyword evidence="2" id="KW-0762">Sugar transport</keyword>
<gene>
    <name evidence="2" type="ORF">E6O75_ATG06856</name>
</gene>
<reference evidence="2 3" key="1">
    <citation type="submission" date="2019-04" db="EMBL/GenBank/DDBJ databases">
        <title>High contiguity whole genome sequence and gene annotation resource for two Venturia nashicola isolates.</title>
        <authorList>
            <person name="Prokchorchik M."/>
            <person name="Won K."/>
            <person name="Lee Y."/>
            <person name="Choi E.D."/>
            <person name="Segonzac C."/>
            <person name="Sohn K.H."/>
        </authorList>
    </citation>
    <scope>NUCLEOTIDE SEQUENCE [LARGE SCALE GENOMIC DNA]</scope>
    <source>
        <strain evidence="2 3">PRI2</strain>
    </source>
</reference>
<evidence type="ECO:0000256" key="1">
    <source>
        <dbReference type="SAM" id="MobiDB-lite"/>
    </source>
</evidence>
<protein>
    <submittedName>
        <fullName evidence="2">Putative glucose transporter rco-3</fullName>
    </submittedName>
</protein>
<feature type="compositionally biased region" description="Basic residues" evidence="1">
    <location>
        <begin position="7"/>
        <end position="16"/>
    </location>
</feature>
<dbReference type="EMBL" id="SNSC02000012">
    <property type="protein sequence ID" value="TID19518.1"/>
    <property type="molecule type" value="Genomic_DNA"/>
</dbReference>
<name>A0A4Z1P5J0_9PEZI</name>
<sequence>MSPPFAKKARTNKRHSSKSDEMAKADADADASGHNPNIIELILQDDKLKFEFPRPPCSGLRSSTPSHAESSSDSDIEPLFLDDDGDGNGSAKWQDSSRGGRLGSLGTTRPAEEHGDGDGDGEQRRGIPIQQRGTPIQQRGIPIQQRGIPISGQRRGIPIPGHGMSGPRRSTWDSEMDDERVLEQLAASEGGFNRWWQESQESAGTVNRIH</sequence>
<feature type="compositionally biased region" description="Low complexity" evidence="1">
    <location>
        <begin position="96"/>
        <end position="109"/>
    </location>
</feature>
<feature type="region of interest" description="Disordered" evidence="1">
    <location>
        <begin position="50"/>
        <end position="176"/>
    </location>
</feature>
<proteinExistence type="predicted"/>